<organism evidence="9 10">
    <name type="scientific">Nitrospirillum iridis</name>
    <dbReference type="NCBI Taxonomy" id="765888"/>
    <lineage>
        <taxon>Bacteria</taxon>
        <taxon>Pseudomonadati</taxon>
        <taxon>Pseudomonadota</taxon>
        <taxon>Alphaproteobacteria</taxon>
        <taxon>Rhodospirillales</taxon>
        <taxon>Azospirillaceae</taxon>
        <taxon>Nitrospirillum</taxon>
    </lineage>
</organism>
<feature type="region of interest" description="Disordered" evidence="7">
    <location>
        <begin position="333"/>
        <end position="357"/>
    </location>
</feature>
<dbReference type="PANTHER" id="PTHR30473">
    <property type="entry name" value="PROTEIN PHOH"/>
    <property type="match status" value="1"/>
</dbReference>
<dbReference type="InterPro" id="IPR027417">
    <property type="entry name" value="P-loop_NTPase"/>
</dbReference>
<keyword evidence="4" id="KW-0547">Nucleotide-binding</keyword>
<dbReference type="AlphaFoldDB" id="A0A7X0EFD5"/>
<gene>
    <name evidence="9" type="ORF">FHS74_005500</name>
</gene>
<keyword evidence="3" id="KW-0963">Cytoplasm</keyword>
<reference evidence="9 10" key="1">
    <citation type="submission" date="2020-08" db="EMBL/GenBank/DDBJ databases">
        <title>Genomic Encyclopedia of Type Strains, Phase IV (KMG-IV): sequencing the most valuable type-strain genomes for metagenomic binning, comparative biology and taxonomic classification.</title>
        <authorList>
            <person name="Goeker M."/>
        </authorList>
    </citation>
    <scope>NUCLEOTIDE SEQUENCE [LARGE SCALE GENOMIC DNA]</scope>
    <source>
        <strain evidence="9 10">DSM 22198</strain>
    </source>
</reference>
<protein>
    <recommendedName>
        <fullName evidence="6">PhoH-like protein</fullName>
    </recommendedName>
</protein>
<dbReference type="EMBL" id="JACIIZ010000021">
    <property type="protein sequence ID" value="MBB6254907.1"/>
    <property type="molecule type" value="Genomic_DNA"/>
</dbReference>
<dbReference type="Proteomes" id="UP000539175">
    <property type="component" value="Unassembled WGS sequence"/>
</dbReference>
<keyword evidence="5" id="KW-0067">ATP-binding</keyword>
<evidence type="ECO:0000256" key="3">
    <source>
        <dbReference type="ARBA" id="ARBA00022490"/>
    </source>
</evidence>
<accession>A0A7X0EFD5</accession>
<comment type="caution">
    <text evidence="9">The sequence shown here is derived from an EMBL/GenBank/DDBJ whole genome shotgun (WGS) entry which is preliminary data.</text>
</comment>
<comment type="subcellular location">
    <subcellularLocation>
        <location evidence="1">Cytoplasm</location>
    </subcellularLocation>
</comment>
<comment type="similarity">
    <text evidence="2">Belongs to the PhoH family.</text>
</comment>
<dbReference type="FunFam" id="3.40.50.300:FF:000013">
    <property type="entry name" value="PhoH family ATPase"/>
    <property type="match status" value="1"/>
</dbReference>
<dbReference type="InterPro" id="IPR051451">
    <property type="entry name" value="PhoH2-like"/>
</dbReference>
<dbReference type="RefSeq" id="WP_184807425.1">
    <property type="nucleotide sequence ID" value="NZ_JACIIZ010000021.1"/>
</dbReference>
<dbReference type="SUPFAM" id="SSF52540">
    <property type="entry name" value="P-loop containing nucleoside triphosphate hydrolases"/>
    <property type="match status" value="1"/>
</dbReference>
<evidence type="ECO:0000256" key="1">
    <source>
        <dbReference type="ARBA" id="ARBA00004496"/>
    </source>
</evidence>
<evidence type="ECO:0000256" key="4">
    <source>
        <dbReference type="ARBA" id="ARBA00022741"/>
    </source>
</evidence>
<evidence type="ECO:0000256" key="2">
    <source>
        <dbReference type="ARBA" id="ARBA00010393"/>
    </source>
</evidence>
<sequence length="357" mass="38602">MTTASGTDPRIDLQFDDNRLLPLLFGEHEQYLSRIERQLGVNLISRGNCLTISGPEDAAGAARAALDALWERLKRGMDVGPAEVDAAMRIATGVDAESRGRALASITRPEAVLKTRRRDITPRSPTQAAYLKALAENELVFGLGPAGTGKTYLAMAQAVSLLITGRVDRIVLSRPAVEAGEKLGFLPGDMREKVDPYLRPLYDALYDMLPAEQVTKRLGSGEIEVAPLAFMRGRTLANAFVVLDEAQNTTPMQMKMFLTRLGEGSRMAITGDLSQVDLPNGVKSGLCEAVEVLEGVEGAAFVHFSVADVVRHPLVGRIVDAYDRADARRKRVEKMGRGGSLSADTLSADTLPAEIEE</sequence>
<dbReference type="GO" id="GO:0005829">
    <property type="term" value="C:cytosol"/>
    <property type="evidence" value="ECO:0007669"/>
    <property type="project" value="TreeGrafter"/>
</dbReference>
<dbReference type="InterPro" id="IPR003714">
    <property type="entry name" value="PhoH"/>
</dbReference>
<name>A0A7X0EFD5_9PROT</name>
<evidence type="ECO:0000313" key="10">
    <source>
        <dbReference type="Proteomes" id="UP000539175"/>
    </source>
</evidence>
<dbReference type="Pfam" id="PF02562">
    <property type="entry name" value="PhoH"/>
    <property type="match status" value="1"/>
</dbReference>
<evidence type="ECO:0000256" key="6">
    <source>
        <dbReference type="ARBA" id="ARBA00039970"/>
    </source>
</evidence>
<evidence type="ECO:0000256" key="5">
    <source>
        <dbReference type="ARBA" id="ARBA00022840"/>
    </source>
</evidence>
<dbReference type="PANTHER" id="PTHR30473:SF1">
    <property type="entry name" value="PHOH-LIKE PROTEIN"/>
    <property type="match status" value="1"/>
</dbReference>
<evidence type="ECO:0000259" key="8">
    <source>
        <dbReference type="Pfam" id="PF02562"/>
    </source>
</evidence>
<dbReference type="Gene3D" id="3.40.50.300">
    <property type="entry name" value="P-loop containing nucleotide triphosphate hydrolases"/>
    <property type="match status" value="1"/>
</dbReference>
<dbReference type="GO" id="GO:0005524">
    <property type="term" value="F:ATP binding"/>
    <property type="evidence" value="ECO:0007669"/>
    <property type="project" value="UniProtKB-KW"/>
</dbReference>
<evidence type="ECO:0000313" key="9">
    <source>
        <dbReference type="EMBL" id="MBB6254907.1"/>
    </source>
</evidence>
<proteinExistence type="inferred from homology"/>
<feature type="domain" description="PhoH-like protein" evidence="8">
    <location>
        <begin position="120"/>
        <end position="323"/>
    </location>
</feature>
<keyword evidence="10" id="KW-1185">Reference proteome</keyword>
<evidence type="ECO:0000256" key="7">
    <source>
        <dbReference type="SAM" id="MobiDB-lite"/>
    </source>
</evidence>